<keyword evidence="9" id="KW-0862">Zinc</keyword>
<comment type="caution">
    <text evidence="21">The sequence shown here is derived from an EMBL/GenBank/DDBJ whole genome shotgun (WGS) entry which is preliminary data.</text>
</comment>
<evidence type="ECO:0000256" key="8">
    <source>
        <dbReference type="ARBA" id="ARBA00022771"/>
    </source>
</evidence>
<evidence type="ECO:0000256" key="18">
    <source>
        <dbReference type="ARBA" id="ARBA00070627"/>
    </source>
</evidence>
<keyword evidence="15" id="KW-0539">Nucleus</keyword>
<accession>A0A834BPK5</accession>
<keyword evidence="11" id="KW-0007">Acetylation</keyword>
<dbReference type="EMBL" id="JABVXQ010000001">
    <property type="protein sequence ID" value="KAF6133478.1"/>
    <property type="molecule type" value="Genomic_DNA"/>
</dbReference>
<evidence type="ECO:0000313" key="21">
    <source>
        <dbReference type="EMBL" id="KAF6133478.1"/>
    </source>
</evidence>
<evidence type="ECO:0000256" key="12">
    <source>
        <dbReference type="ARBA" id="ARBA00023015"/>
    </source>
</evidence>
<keyword evidence="13" id="KW-0804">Transcription</keyword>
<evidence type="ECO:0000256" key="15">
    <source>
        <dbReference type="ARBA" id="ARBA00023242"/>
    </source>
</evidence>
<keyword evidence="4" id="KW-0963">Cytoplasm</keyword>
<comment type="subcellular location">
    <subcellularLocation>
        <location evidence="2">Cytoplasm</location>
        <location evidence="2">Cytoskeleton</location>
        <location evidence="2">Microtubule organizing center</location>
        <location evidence="2">Centrosome</location>
    </subcellularLocation>
    <subcellularLocation>
        <location evidence="3">Cytoplasm</location>
        <location evidence="3">Cytosol</location>
    </subcellularLocation>
    <subcellularLocation>
        <location evidence="1">Nucleus</location>
    </subcellularLocation>
</comment>
<keyword evidence="21" id="KW-0675">Receptor</keyword>
<keyword evidence="7" id="KW-0479">Metal-binding</keyword>
<evidence type="ECO:0000256" key="17">
    <source>
        <dbReference type="ARBA" id="ARBA00065803"/>
    </source>
</evidence>
<evidence type="ECO:0000256" key="3">
    <source>
        <dbReference type="ARBA" id="ARBA00004514"/>
    </source>
</evidence>
<dbReference type="Gene3D" id="2.30.130.30">
    <property type="entry name" value="Hypothetical protein"/>
    <property type="match status" value="1"/>
</dbReference>
<dbReference type="CDD" id="cd06554">
    <property type="entry name" value="ASCH_ASC-1_like"/>
    <property type="match status" value="1"/>
</dbReference>
<dbReference type="AlphaFoldDB" id="A0A834BPK5"/>
<keyword evidence="8" id="KW-0863">Zinc-finger</keyword>
<evidence type="ECO:0000256" key="9">
    <source>
        <dbReference type="ARBA" id="ARBA00022833"/>
    </source>
</evidence>
<keyword evidence="14" id="KW-0206">Cytoskeleton</keyword>
<dbReference type="PANTHER" id="PTHR12963">
    <property type="entry name" value="THYROID RECEPTOR INTERACTING PROTEIN RELATED"/>
    <property type="match status" value="1"/>
</dbReference>
<dbReference type="GO" id="GO:0005813">
    <property type="term" value="C:centrosome"/>
    <property type="evidence" value="ECO:0007669"/>
    <property type="project" value="UniProtKB-SubCell"/>
</dbReference>
<evidence type="ECO:0000256" key="4">
    <source>
        <dbReference type="ARBA" id="ARBA00022490"/>
    </source>
</evidence>
<evidence type="ECO:0000256" key="7">
    <source>
        <dbReference type="ARBA" id="ARBA00022723"/>
    </source>
</evidence>
<dbReference type="InterPro" id="IPR007374">
    <property type="entry name" value="ASCH_domain"/>
</dbReference>
<evidence type="ECO:0000256" key="1">
    <source>
        <dbReference type="ARBA" id="ARBA00004123"/>
    </source>
</evidence>
<keyword evidence="10" id="KW-0832">Ubl conjugation</keyword>
<dbReference type="FunFam" id="2.30.130.30:FF:000004">
    <property type="entry name" value="Activating signal cointegrator 1"/>
    <property type="match status" value="1"/>
</dbReference>
<dbReference type="InterPro" id="IPR039128">
    <property type="entry name" value="TRIP4-like"/>
</dbReference>
<dbReference type="Pfam" id="PF04266">
    <property type="entry name" value="ASCH"/>
    <property type="match status" value="1"/>
</dbReference>
<dbReference type="Proteomes" id="UP000664940">
    <property type="component" value="Unassembled WGS sequence"/>
</dbReference>
<evidence type="ECO:0000259" key="20">
    <source>
        <dbReference type="SMART" id="SM01022"/>
    </source>
</evidence>
<evidence type="ECO:0000313" key="22">
    <source>
        <dbReference type="Proteomes" id="UP000664940"/>
    </source>
</evidence>
<evidence type="ECO:0000256" key="19">
    <source>
        <dbReference type="ARBA" id="ARBA00075052"/>
    </source>
</evidence>
<comment type="subunit">
    <text evidence="17">Interacts with the thyroid hormone receptor/TR (via the ligand-binding domain); this interaction requires the presence of thyroid hormone. Interacts with the androgen receptor/AR; in an androgen, testosterone and dihydrotestosterone-dependent manner. Interacts with ESR1 (estrogen ligand-bound); competes with UFSP2. Interacts with UFSP2; competes with ligand-bound ESR1. Interacts with DDRGK1 and UFL1; the interaction with DDRGK1 is direct. Interacts with NCOA1. Interacts with EP300. Part of the ASC-1 complex, that contains TRIP4, ASCC1, ASCC2 and ASCC3. Identified in the RQT (ribosome quality control trigger) complex, that contains ASCC2, ASCC3 and TRIP4. Interacts with NEK6. Interacts with CSRP1. Interacts with ZCCHC4.</text>
</comment>
<proteinExistence type="predicted"/>
<name>A0A834BPK5_9CHIR</name>
<evidence type="ECO:0000256" key="11">
    <source>
        <dbReference type="ARBA" id="ARBA00022990"/>
    </source>
</evidence>
<evidence type="ECO:0000256" key="5">
    <source>
        <dbReference type="ARBA" id="ARBA00022499"/>
    </source>
</evidence>
<dbReference type="SMART" id="SM01022">
    <property type="entry name" value="ASCH"/>
    <property type="match status" value="1"/>
</dbReference>
<evidence type="ECO:0000256" key="2">
    <source>
        <dbReference type="ARBA" id="ARBA00004300"/>
    </source>
</evidence>
<dbReference type="GO" id="GO:0005829">
    <property type="term" value="C:cytosol"/>
    <property type="evidence" value="ECO:0007669"/>
    <property type="project" value="UniProtKB-SubCell"/>
</dbReference>
<evidence type="ECO:0000256" key="13">
    <source>
        <dbReference type="ARBA" id="ARBA00023163"/>
    </source>
</evidence>
<dbReference type="GO" id="GO:0008270">
    <property type="term" value="F:zinc ion binding"/>
    <property type="evidence" value="ECO:0007669"/>
    <property type="project" value="UniProtKB-KW"/>
</dbReference>
<evidence type="ECO:0000256" key="6">
    <source>
        <dbReference type="ARBA" id="ARBA00022553"/>
    </source>
</evidence>
<evidence type="ECO:0000256" key="16">
    <source>
        <dbReference type="ARBA" id="ARBA00055901"/>
    </source>
</evidence>
<reference evidence="21 22" key="1">
    <citation type="journal article" date="2020" name="Nature">
        <title>Six reference-quality genomes reveal evolution of bat adaptations.</title>
        <authorList>
            <person name="Jebb D."/>
            <person name="Huang Z."/>
            <person name="Pippel M."/>
            <person name="Hughes G.M."/>
            <person name="Lavrichenko K."/>
            <person name="Devanna P."/>
            <person name="Winkler S."/>
            <person name="Jermiin L.S."/>
            <person name="Skirmuntt E.C."/>
            <person name="Katzourakis A."/>
            <person name="Burkitt-Gray L."/>
            <person name="Ray D.A."/>
            <person name="Sullivan K.A.M."/>
            <person name="Roscito J.G."/>
            <person name="Kirilenko B.M."/>
            <person name="Davalos L.M."/>
            <person name="Corthals A.P."/>
            <person name="Power M.L."/>
            <person name="Jones G."/>
            <person name="Ransome R.D."/>
            <person name="Dechmann D.K.N."/>
            <person name="Locatelli A.G."/>
            <person name="Puechmaille S.J."/>
            <person name="Fedrigo O."/>
            <person name="Jarvis E.D."/>
            <person name="Hiller M."/>
            <person name="Vernes S.C."/>
            <person name="Myers E.W."/>
            <person name="Teeling E.C."/>
        </authorList>
    </citation>
    <scope>NUCLEOTIDE SEQUENCE [LARGE SCALE GENOMIC DNA]</scope>
    <source>
        <strain evidence="21">Bat1K_MPI-CBG_1</strain>
    </source>
</reference>
<organism evidence="21 22">
    <name type="scientific">Phyllostomus discolor</name>
    <name type="common">pale spear-nosed bat</name>
    <dbReference type="NCBI Taxonomy" id="89673"/>
    <lineage>
        <taxon>Eukaryota</taxon>
        <taxon>Metazoa</taxon>
        <taxon>Chordata</taxon>
        <taxon>Craniata</taxon>
        <taxon>Vertebrata</taxon>
        <taxon>Euteleostomi</taxon>
        <taxon>Mammalia</taxon>
        <taxon>Eutheria</taxon>
        <taxon>Laurasiatheria</taxon>
        <taxon>Chiroptera</taxon>
        <taxon>Yangochiroptera</taxon>
        <taxon>Phyllostomidae</taxon>
        <taxon>Phyllostominae</taxon>
        <taxon>Phyllostomus</taxon>
    </lineage>
</organism>
<evidence type="ECO:0000256" key="14">
    <source>
        <dbReference type="ARBA" id="ARBA00023212"/>
    </source>
</evidence>
<protein>
    <recommendedName>
        <fullName evidence="18">Activating signal cointegrator 1</fullName>
    </recommendedName>
    <alternativeName>
        <fullName evidence="19">Thyroid receptor-interacting protein 4</fullName>
    </alternativeName>
</protein>
<keyword evidence="5" id="KW-1017">Isopeptide bond</keyword>
<keyword evidence="12" id="KW-0805">Transcription regulation</keyword>
<dbReference type="SUPFAM" id="SSF88697">
    <property type="entry name" value="PUA domain-like"/>
    <property type="match status" value="1"/>
</dbReference>
<dbReference type="GO" id="GO:0005634">
    <property type="term" value="C:nucleus"/>
    <property type="evidence" value="ECO:0007669"/>
    <property type="project" value="UniProtKB-SubCell"/>
</dbReference>
<sequence length="143" mass="16471">MHQPWASLLVRGIKRVEGRSWYTPHRGRLWIAATAKRPSPQEVSELQTTYRFLRGEDVEFPSDYPSGCLLGCVDLIDCLSQNQFKDQYPDMSQESDSPFVFICTNPQEMIVKFPIKGNRKIWKLDSKIHQGAKKGLMKQNKAV</sequence>
<gene>
    <name evidence="21" type="ORF">HJG60_019563</name>
</gene>
<feature type="domain" description="ASCH" evidence="20">
    <location>
        <begin position="1"/>
        <end position="113"/>
    </location>
</feature>
<keyword evidence="6" id="KW-0597">Phosphoprotein</keyword>
<dbReference type="InterPro" id="IPR015947">
    <property type="entry name" value="PUA-like_sf"/>
</dbReference>
<evidence type="ECO:0000256" key="10">
    <source>
        <dbReference type="ARBA" id="ARBA00022843"/>
    </source>
</evidence>
<dbReference type="PANTHER" id="PTHR12963:SF0">
    <property type="entry name" value="EXPRESSED PROTEIN"/>
    <property type="match status" value="1"/>
</dbReference>
<comment type="function">
    <text evidence="16">Transcription coactivator which associates with nuclear receptors, transcriptional coactivators including EP300, CREBBP and NCOA1, and basal transcription factors like TBP and TFIIA to facilitate nuclear receptors-mediated transcription. May thereby play an important role in establishing distinct coactivator complexes under different cellular conditions. Plays a role in thyroid hormone receptor and estrogen receptor transactivation. Also involved in androgen receptor transactivation. Plays a pivotal role in the transactivation of NF-kappa-B, SRF and AP1. Acts as a mediator of transrepression between nuclear receptor and either AP1 or NF-kappa-B. May play a role in the development of neuromuscular junction. May play a role in late myogenic differentiation. Also functions as part of the RQC trigger (RQT) complex that activates the ribosome quality control (RQC) pathway, a pathway that degrades nascent peptide chains during problematic translation.</text>
</comment>